<keyword evidence="4 6" id="KW-1133">Transmembrane helix</keyword>
<name>A0A0M4D2G8_9BACT</name>
<evidence type="ECO:0000256" key="2">
    <source>
        <dbReference type="ARBA" id="ARBA00022475"/>
    </source>
</evidence>
<dbReference type="EMBL" id="CP010802">
    <property type="protein sequence ID" value="ALC16501.1"/>
    <property type="molecule type" value="Genomic_DNA"/>
</dbReference>
<dbReference type="OrthoDB" id="9784202at2"/>
<feature type="transmembrane region" description="Helical" evidence="6">
    <location>
        <begin position="72"/>
        <end position="91"/>
    </location>
</feature>
<comment type="subcellular location">
    <subcellularLocation>
        <location evidence="1">Cell membrane</location>
        <topology evidence="1">Multi-pass membrane protein</topology>
    </subcellularLocation>
</comment>
<organism evidence="7 8">
    <name type="scientific">Desulfuromonas soudanensis</name>
    <dbReference type="NCBI Taxonomy" id="1603606"/>
    <lineage>
        <taxon>Bacteria</taxon>
        <taxon>Pseudomonadati</taxon>
        <taxon>Thermodesulfobacteriota</taxon>
        <taxon>Desulfuromonadia</taxon>
        <taxon>Desulfuromonadales</taxon>
        <taxon>Desulfuromonadaceae</taxon>
        <taxon>Desulfuromonas</taxon>
    </lineage>
</organism>
<dbReference type="PANTHER" id="PTHR38825:SF1">
    <property type="entry name" value="TRANSPORTER, LYSE FAMILY"/>
    <property type="match status" value="1"/>
</dbReference>
<reference evidence="7 8" key="1">
    <citation type="submission" date="2015-07" db="EMBL/GenBank/DDBJ databases">
        <title>Isolation and Genomic Characterization of a Novel Halophilic Metal-Reducing Deltaproteobacterium from the Deep Subsurface.</title>
        <authorList>
            <person name="Badalamenti J.P."/>
            <person name="Summers Z.M."/>
            <person name="Gralnick J.A."/>
            <person name="Bond D.R."/>
        </authorList>
    </citation>
    <scope>NUCLEOTIDE SEQUENCE [LARGE SCALE GENOMIC DNA]</scope>
    <source>
        <strain evidence="7 8">WTL</strain>
    </source>
</reference>
<dbReference type="Pfam" id="PF01810">
    <property type="entry name" value="LysE"/>
    <property type="match status" value="1"/>
</dbReference>
<protein>
    <submittedName>
        <fullName evidence="7">Threonine/homoserine/homoserine lactone efflux protein</fullName>
    </submittedName>
</protein>
<evidence type="ECO:0000256" key="1">
    <source>
        <dbReference type="ARBA" id="ARBA00004651"/>
    </source>
</evidence>
<gene>
    <name evidence="7" type="ORF">DSOUD_1723</name>
</gene>
<dbReference type="InterPro" id="IPR001123">
    <property type="entry name" value="LeuE-type"/>
</dbReference>
<feature type="transmembrane region" description="Helical" evidence="6">
    <location>
        <begin position="185"/>
        <end position="205"/>
    </location>
</feature>
<evidence type="ECO:0000256" key="4">
    <source>
        <dbReference type="ARBA" id="ARBA00022989"/>
    </source>
</evidence>
<dbReference type="RefSeq" id="WP_053550596.1">
    <property type="nucleotide sequence ID" value="NZ_CP010802.1"/>
</dbReference>
<dbReference type="AlphaFoldDB" id="A0A0M4D2G8"/>
<feature type="transmembrane region" description="Helical" evidence="6">
    <location>
        <begin position="151"/>
        <end position="173"/>
    </location>
</feature>
<accession>A0A0M4D2G8</accession>
<dbReference type="GO" id="GO:0006865">
    <property type="term" value="P:amino acid transport"/>
    <property type="evidence" value="ECO:0007669"/>
    <property type="project" value="InterPro"/>
</dbReference>
<keyword evidence="8" id="KW-1185">Reference proteome</keyword>
<sequence length="210" mass="22229">MTLSVIAGTSFVLGFSGAIMPGPLLSVTIAETVRRGPWAGPQLVAGHALLEGAVVLLLFTGVGGAAGRPGVFAAFALIGAAMLLWMGYGMLRGLPTLRLDFQAERRRGLHPLAAGVVVSLANPYFTLWWGTVGLGYLAVAHQAGLAGVATFYLFHILSDLVWYAFVSGTVSYGRRFLTDRLYRRLIGGCALFVIAFGTYFGYLGVQALLG</sequence>
<dbReference type="STRING" id="1603606.DSOUD_1723"/>
<keyword evidence="5 6" id="KW-0472">Membrane</keyword>
<proteinExistence type="predicted"/>
<evidence type="ECO:0000313" key="8">
    <source>
        <dbReference type="Proteomes" id="UP000057158"/>
    </source>
</evidence>
<dbReference type="PATRIC" id="fig|1603606.3.peg.1875"/>
<evidence type="ECO:0000256" key="6">
    <source>
        <dbReference type="SAM" id="Phobius"/>
    </source>
</evidence>
<evidence type="ECO:0000313" key="7">
    <source>
        <dbReference type="EMBL" id="ALC16501.1"/>
    </source>
</evidence>
<evidence type="ECO:0000256" key="3">
    <source>
        <dbReference type="ARBA" id="ARBA00022692"/>
    </source>
</evidence>
<dbReference type="KEGG" id="des:DSOUD_1723"/>
<keyword evidence="2" id="KW-1003">Cell membrane</keyword>
<dbReference type="GO" id="GO:0005886">
    <property type="term" value="C:plasma membrane"/>
    <property type="evidence" value="ECO:0007669"/>
    <property type="project" value="UniProtKB-SubCell"/>
</dbReference>
<feature type="transmembrane region" description="Helical" evidence="6">
    <location>
        <begin position="6"/>
        <end position="27"/>
    </location>
</feature>
<feature type="transmembrane region" description="Helical" evidence="6">
    <location>
        <begin position="48"/>
        <end position="66"/>
    </location>
</feature>
<feature type="transmembrane region" description="Helical" evidence="6">
    <location>
        <begin position="112"/>
        <end position="139"/>
    </location>
</feature>
<dbReference type="PANTHER" id="PTHR38825">
    <property type="entry name" value="LYSINE EXPORTER PROTEIN (LYSE/YGGA)"/>
    <property type="match status" value="1"/>
</dbReference>
<keyword evidence="3 6" id="KW-0812">Transmembrane</keyword>
<dbReference type="Proteomes" id="UP000057158">
    <property type="component" value="Chromosome"/>
</dbReference>
<evidence type="ECO:0000256" key="5">
    <source>
        <dbReference type="ARBA" id="ARBA00023136"/>
    </source>
</evidence>